<dbReference type="HOGENOM" id="CLU_180682_1_0_6"/>
<dbReference type="AlphaFoldDB" id="B8GQV0"/>
<evidence type="ECO:0000313" key="2">
    <source>
        <dbReference type="EMBL" id="ACL72370.1"/>
    </source>
</evidence>
<dbReference type="STRING" id="396588.Tgr7_1284"/>
<keyword evidence="3" id="KW-1185">Reference proteome</keyword>
<dbReference type="InterPro" id="IPR009875">
    <property type="entry name" value="PilZ_domain"/>
</dbReference>
<gene>
    <name evidence="2" type="ordered locus">Tgr7_1284</name>
</gene>
<evidence type="ECO:0000313" key="3">
    <source>
        <dbReference type="Proteomes" id="UP000002383"/>
    </source>
</evidence>
<proteinExistence type="predicted"/>
<reference evidence="2 3" key="1">
    <citation type="journal article" date="2011" name="Stand. Genomic Sci.">
        <title>Complete genome sequence of 'Thioalkalivibrio sulfidophilus' HL-EbGr7.</title>
        <authorList>
            <person name="Muyzer G."/>
            <person name="Sorokin D.Y."/>
            <person name="Mavromatis K."/>
            <person name="Lapidus A."/>
            <person name="Clum A."/>
            <person name="Ivanova N."/>
            <person name="Pati A."/>
            <person name="d'Haeseleer P."/>
            <person name="Woyke T."/>
            <person name="Kyrpides N.C."/>
        </authorList>
    </citation>
    <scope>NUCLEOTIDE SEQUENCE [LARGE SCALE GENOMIC DNA]</scope>
    <source>
        <strain evidence="2 3">HL-EbGR7</strain>
    </source>
</reference>
<dbReference type="EMBL" id="CP001339">
    <property type="protein sequence ID" value="ACL72370.1"/>
    <property type="molecule type" value="Genomic_DNA"/>
</dbReference>
<dbReference type="Pfam" id="PF07238">
    <property type="entry name" value="PilZ"/>
    <property type="match status" value="1"/>
</dbReference>
<name>B8GQV0_THISH</name>
<dbReference type="SUPFAM" id="SSF141371">
    <property type="entry name" value="PilZ domain-like"/>
    <property type="match status" value="1"/>
</dbReference>
<dbReference type="RefSeq" id="WP_012637853.1">
    <property type="nucleotide sequence ID" value="NC_011901.1"/>
</dbReference>
<dbReference type="Proteomes" id="UP000002383">
    <property type="component" value="Chromosome"/>
</dbReference>
<organism evidence="2 3">
    <name type="scientific">Thioalkalivibrio sulfidiphilus (strain HL-EbGR7)</name>
    <dbReference type="NCBI Taxonomy" id="396588"/>
    <lineage>
        <taxon>Bacteria</taxon>
        <taxon>Pseudomonadati</taxon>
        <taxon>Pseudomonadota</taxon>
        <taxon>Gammaproteobacteria</taxon>
        <taxon>Chromatiales</taxon>
        <taxon>Ectothiorhodospiraceae</taxon>
        <taxon>Thioalkalivibrio</taxon>
    </lineage>
</organism>
<dbReference type="eggNOG" id="ENOG5030WK9">
    <property type="taxonomic scope" value="Bacteria"/>
</dbReference>
<dbReference type="KEGG" id="tgr:Tgr7_1284"/>
<accession>B8GQV0</accession>
<feature type="domain" description="PilZ" evidence="1">
    <location>
        <begin position="7"/>
        <end position="95"/>
    </location>
</feature>
<dbReference type="Gene3D" id="2.40.10.220">
    <property type="entry name" value="predicted glycosyltransferase like domains"/>
    <property type="match status" value="1"/>
</dbReference>
<protein>
    <submittedName>
        <fullName evidence="2">Type IV pilus assembly PilZ</fullName>
    </submittedName>
</protein>
<dbReference type="OrthoDB" id="5290589at2"/>
<sequence>MSRDYEEKRDFHRMQIDCTVQLRHKATGEVLSAEGRDLSAQGFSFHAGRSFGAGAILEATVSPENTLVRPLRAEVEVVREESEGQGFLVGARILRMLD</sequence>
<dbReference type="GO" id="GO:0035438">
    <property type="term" value="F:cyclic-di-GMP binding"/>
    <property type="evidence" value="ECO:0007669"/>
    <property type="project" value="InterPro"/>
</dbReference>
<evidence type="ECO:0000259" key="1">
    <source>
        <dbReference type="Pfam" id="PF07238"/>
    </source>
</evidence>